<comment type="function">
    <text evidence="8">Involved in the biosynthesis of the chorismate, which leads to the biosynthesis of aromatic amino acids. Catalyzes the reversible NADPH linked reduction of 3-dehydroshikimate (DHSA) to yield shikimate (SA).</text>
</comment>
<dbReference type="Gene3D" id="3.40.50.720">
    <property type="entry name" value="NAD(P)-binding Rossmann-like Domain"/>
    <property type="match status" value="1"/>
</dbReference>
<feature type="binding site" evidence="8">
    <location>
        <position position="245"/>
    </location>
    <ligand>
        <name>NADP(+)</name>
        <dbReference type="ChEBI" id="CHEBI:58349"/>
    </ligand>
</feature>
<evidence type="ECO:0000256" key="3">
    <source>
        <dbReference type="ARBA" id="ARBA00022605"/>
    </source>
</evidence>
<keyword evidence="3 8" id="KW-0028">Amino-acid biosynthesis</keyword>
<reference evidence="12" key="1">
    <citation type="submission" date="2017-05" db="EMBL/GenBank/DDBJ databases">
        <authorList>
            <person name="Macchi M."/>
            <person name="Festa S."/>
            <person name="Coppotelli B.M."/>
            <person name="Morelli I.S."/>
        </authorList>
    </citation>
    <scope>NUCLEOTIDE SEQUENCE [LARGE SCALE GENOMIC DNA]</scope>
    <source>
        <strain evidence="12">I</strain>
    </source>
</reference>
<evidence type="ECO:0000256" key="5">
    <source>
        <dbReference type="ARBA" id="ARBA00023002"/>
    </source>
</evidence>
<sequence>MLTAKGRLAGVIGWPVGHSRSPQLHGHWLARYGIDGAYVPMAVAPERLEAALRGLAALGFRGCNVTVPHKEAAMALVDELDPLARRIAAVNTILVREDGRLFGTNTDGFGFLANLQAGAPGWSAGRGPAVVIGAGGAARAVIVALADAGAPEIRLANRTRSRAETLAAELGGPITVIDWADRVAALSGAALLVNTTTEGMVGRPALDLALDALPADALVNDIVYVPLETPLLAAAKARGNPVVDGVGMLLHQARPGFEAWFGVSPVVDAALRAAVLGA</sequence>
<evidence type="ECO:0000256" key="1">
    <source>
        <dbReference type="ARBA" id="ARBA00004871"/>
    </source>
</evidence>
<dbReference type="InterPro" id="IPR022893">
    <property type="entry name" value="Shikimate_DH_fam"/>
</dbReference>
<keyword evidence="6 8" id="KW-0057">Aromatic amino acid biosynthesis</keyword>
<name>A0A211ZLX0_9PROT</name>
<organism evidence="11 12">
    <name type="scientific">Inquilinus limosus</name>
    <dbReference type="NCBI Taxonomy" id="171674"/>
    <lineage>
        <taxon>Bacteria</taxon>
        <taxon>Pseudomonadati</taxon>
        <taxon>Pseudomonadota</taxon>
        <taxon>Alphaproteobacteria</taxon>
        <taxon>Rhodospirillales</taxon>
        <taxon>Rhodospirillaceae</taxon>
        <taxon>Inquilinus</taxon>
    </lineage>
</organism>
<keyword evidence="12" id="KW-1185">Reference proteome</keyword>
<feature type="binding site" evidence="8">
    <location>
        <begin position="157"/>
        <end position="162"/>
    </location>
    <ligand>
        <name>NADP(+)</name>
        <dbReference type="ChEBI" id="CHEBI:58349"/>
    </ligand>
</feature>
<dbReference type="GO" id="GO:0004764">
    <property type="term" value="F:shikimate 3-dehydrogenase (NADP+) activity"/>
    <property type="evidence" value="ECO:0007669"/>
    <property type="project" value="UniProtKB-UniRule"/>
</dbReference>
<comment type="caution">
    <text evidence="11">The sequence shown here is derived from an EMBL/GenBank/DDBJ whole genome shotgun (WGS) entry which is preliminary data.</text>
</comment>
<dbReference type="Proteomes" id="UP000196655">
    <property type="component" value="Unassembled WGS sequence"/>
</dbReference>
<dbReference type="GO" id="GO:0005829">
    <property type="term" value="C:cytosol"/>
    <property type="evidence" value="ECO:0007669"/>
    <property type="project" value="TreeGrafter"/>
</dbReference>
<feature type="binding site" evidence="8">
    <location>
        <begin position="133"/>
        <end position="137"/>
    </location>
    <ligand>
        <name>NADP(+)</name>
        <dbReference type="ChEBI" id="CHEBI:58349"/>
    </ligand>
</feature>
<evidence type="ECO:0000256" key="2">
    <source>
        <dbReference type="ARBA" id="ARBA00012962"/>
    </source>
</evidence>
<dbReference type="InterPro" id="IPR046346">
    <property type="entry name" value="Aminoacid_DH-like_N_sf"/>
</dbReference>
<dbReference type="GO" id="GO:0008652">
    <property type="term" value="P:amino acid biosynthetic process"/>
    <property type="evidence" value="ECO:0007669"/>
    <property type="project" value="UniProtKB-KW"/>
</dbReference>
<feature type="binding site" evidence="8">
    <location>
        <position position="66"/>
    </location>
    <ligand>
        <name>shikimate</name>
        <dbReference type="ChEBI" id="CHEBI:36208"/>
    </ligand>
</feature>
<feature type="binding site" evidence="8">
    <location>
        <position position="252"/>
    </location>
    <ligand>
        <name>shikimate</name>
        <dbReference type="ChEBI" id="CHEBI:36208"/>
    </ligand>
</feature>
<dbReference type="UniPathway" id="UPA00053">
    <property type="reaction ID" value="UER00087"/>
</dbReference>
<evidence type="ECO:0000259" key="9">
    <source>
        <dbReference type="Pfam" id="PF01488"/>
    </source>
</evidence>
<feature type="domain" description="Quinate/shikimate 5-dehydrogenase/glutamyl-tRNA reductase" evidence="9">
    <location>
        <begin position="129"/>
        <end position="196"/>
    </location>
</feature>
<dbReference type="NCBIfam" id="NF001312">
    <property type="entry name" value="PRK00258.1-4"/>
    <property type="match status" value="1"/>
</dbReference>
<comment type="subunit">
    <text evidence="8">Homodimer.</text>
</comment>
<dbReference type="Pfam" id="PF08501">
    <property type="entry name" value="Shikimate_dh_N"/>
    <property type="match status" value="1"/>
</dbReference>
<dbReference type="GO" id="GO:0009073">
    <property type="term" value="P:aromatic amino acid family biosynthetic process"/>
    <property type="evidence" value="ECO:0007669"/>
    <property type="project" value="UniProtKB-KW"/>
</dbReference>
<evidence type="ECO:0000256" key="7">
    <source>
        <dbReference type="ARBA" id="ARBA00049442"/>
    </source>
</evidence>
<dbReference type="STRING" id="1122125.GCA_000423185_01640"/>
<dbReference type="GO" id="GO:0019632">
    <property type="term" value="P:shikimate metabolic process"/>
    <property type="evidence" value="ECO:0007669"/>
    <property type="project" value="InterPro"/>
</dbReference>
<feature type="domain" description="Shikimate dehydrogenase substrate binding N-terminal" evidence="10">
    <location>
        <begin position="11"/>
        <end position="93"/>
    </location>
</feature>
<dbReference type="SUPFAM" id="SSF53223">
    <property type="entry name" value="Aminoacid dehydrogenase-like, N-terminal domain"/>
    <property type="match status" value="1"/>
</dbReference>
<feature type="binding site" evidence="8">
    <location>
        <position position="91"/>
    </location>
    <ligand>
        <name>shikimate</name>
        <dbReference type="ChEBI" id="CHEBI:36208"/>
    </ligand>
</feature>
<evidence type="ECO:0000256" key="4">
    <source>
        <dbReference type="ARBA" id="ARBA00022857"/>
    </source>
</evidence>
<dbReference type="PANTHER" id="PTHR21089:SF1">
    <property type="entry name" value="BIFUNCTIONAL 3-DEHYDROQUINATE DEHYDRATASE_SHIKIMATE DEHYDROGENASE, CHLOROPLASTIC"/>
    <property type="match status" value="1"/>
</dbReference>
<proteinExistence type="inferred from homology"/>
<evidence type="ECO:0000313" key="12">
    <source>
        <dbReference type="Proteomes" id="UP000196655"/>
    </source>
</evidence>
<dbReference type="InterPro" id="IPR036291">
    <property type="entry name" value="NAD(P)-bd_dom_sf"/>
</dbReference>
<dbReference type="GO" id="GO:0050661">
    <property type="term" value="F:NADP binding"/>
    <property type="evidence" value="ECO:0007669"/>
    <property type="project" value="InterPro"/>
</dbReference>
<comment type="caution">
    <text evidence="8">Lacks conserved residue(s) required for the propagation of feature annotation.</text>
</comment>
<dbReference type="Pfam" id="PF01488">
    <property type="entry name" value="Shikimate_DH"/>
    <property type="match status" value="1"/>
</dbReference>
<dbReference type="SUPFAM" id="SSF51735">
    <property type="entry name" value="NAD(P)-binding Rossmann-fold domains"/>
    <property type="match status" value="1"/>
</dbReference>
<keyword evidence="4 8" id="KW-0521">NADP</keyword>
<dbReference type="EC" id="1.1.1.25" evidence="2 8"/>
<comment type="pathway">
    <text evidence="1 8">Metabolic intermediate biosynthesis; chorismate biosynthesis; chorismate from D-erythrose 4-phosphate and phosphoenolpyruvate: step 4/7.</text>
</comment>
<feature type="binding site" evidence="8">
    <location>
        <position position="107"/>
    </location>
    <ligand>
        <name>shikimate</name>
        <dbReference type="ChEBI" id="CHEBI:36208"/>
    </ligand>
</feature>
<dbReference type="RefSeq" id="WP_088151910.1">
    <property type="nucleotide sequence ID" value="NZ_NHON01000026.1"/>
</dbReference>
<dbReference type="InterPro" id="IPR011342">
    <property type="entry name" value="Shikimate_DH"/>
</dbReference>
<evidence type="ECO:0000256" key="8">
    <source>
        <dbReference type="HAMAP-Rule" id="MF_00222"/>
    </source>
</evidence>
<feature type="binding site" evidence="8">
    <location>
        <position position="222"/>
    </location>
    <ligand>
        <name>NADP(+)</name>
        <dbReference type="ChEBI" id="CHEBI:58349"/>
    </ligand>
</feature>
<accession>A0A211ZLX0</accession>
<dbReference type="EMBL" id="NHON01000026">
    <property type="protein sequence ID" value="OWJ66271.1"/>
    <property type="molecule type" value="Genomic_DNA"/>
</dbReference>
<dbReference type="OrthoDB" id="9792692at2"/>
<dbReference type="AlphaFoldDB" id="A0A211ZLX0"/>
<dbReference type="PANTHER" id="PTHR21089">
    <property type="entry name" value="SHIKIMATE DEHYDROGENASE"/>
    <property type="match status" value="1"/>
</dbReference>
<dbReference type="NCBIfam" id="TIGR00507">
    <property type="entry name" value="aroE"/>
    <property type="match status" value="1"/>
</dbReference>
<evidence type="ECO:0000259" key="10">
    <source>
        <dbReference type="Pfam" id="PF08501"/>
    </source>
</evidence>
<dbReference type="Gene3D" id="3.40.50.10860">
    <property type="entry name" value="Leucine Dehydrogenase, chain A, domain 1"/>
    <property type="match status" value="1"/>
</dbReference>
<feature type="binding site" evidence="8">
    <location>
        <position position="224"/>
    </location>
    <ligand>
        <name>shikimate</name>
        <dbReference type="ChEBI" id="CHEBI:36208"/>
    </ligand>
</feature>
<feature type="active site" description="Proton acceptor" evidence="8">
    <location>
        <position position="70"/>
    </location>
</feature>
<gene>
    <name evidence="8" type="primary">aroE</name>
    <name evidence="11" type="ORF">BWR60_15415</name>
</gene>
<dbReference type="InterPro" id="IPR013708">
    <property type="entry name" value="Shikimate_DH-bd_N"/>
</dbReference>
<feature type="binding site" evidence="8">
    <location>
        <begin position="19"/>
        <end position="21"/>
    </location>
    <ligand>
        <name>shikimate</name>
        <dbReference type="ChEBI" id="CHEBI:36208"/>
    </ligand>
</feature>
<dbReference type="GO" id="GO:0009423">
    <property type="term" value="P:chorismate biosynthetic process"/>
    <property type="evidence" value="ECO:0007669"/>
    <property type="project" value="UniProtKB-UniRule"/>
</dbReference>
<protein>
    <recommendedName>
        <fullName evidence="2 8">Shikimate dehydrogenase (NADP(+))</fullName>
        <shortName evidence="8">SDH</shortName>
        <ecNumber evidence="2 8">1.1.1.25</ecNumber>
    </recommendedName>
</protein>
<comment type="catalytic activity">
    <reaction evidence="7 8">
        <text>shikimate + NADP(+) = 3-dehydroshikimate + NADPH + H(+)</text>
        <dbReference type="Rhea" id="RHEA:17737"/>
        <dbReference type="ChEBI" id="CHEBI:15378"/>
        <dbReference type="ChEBI" id="CHEBI:16630"/>
        <dbReference type="ChEBI" id="CHEBI:36208"/>
        <dbReference type="ChEBI" id="CHEBI:57783"/>
        <dbReference type="ChEBI" id="CHEBI:58349"/>
        <dbReference type="EC" id="1.1.1.25"/>
    </reaction>
</comment>
<dbReference type="HAMAP" id="MF_00222">
    <property type="entry name" value="Shikimate_DH_AroE"/>
    <property type="match status" value="1"/>
</dbReference>
<comment type="similarity">
    <text evidence="8">Belongs to the shikimate dehydrogenase family.</text>
</comment>
<evidence type="ECO:0000313" key="11">
    <source>
        <dbReference type="EMBL" id="OWJ66271.1"/>
    </source>
</evidence>
<evidence type="ECO:0000256" key="6">
    <source>
        <dbReference type="ARBA" id="ARBA00023141"/>
    </source>
</evidence>
<dbReference type="CDD" id="cd01065">
    <property type="entry name" value="NAD_bind_Shikimate_DH"/>
    <property type="match status" value="1"/>
</dbReference>
<keyword evidence="5 8" id="KW-0560">Oxidoreductase</keyword>
<dbReference type="InterPro" id="IPR006151">
    <property type="entry name" value="Shikm_DH/Glu-tRNA_Rdtase"/>
</dbReference>